<dbReference type="AlphaFoldDB" id="Q9X2C5"/>
<dbReference type="EnsemblBacteria" id="AAD36868">
    <property type="protein sequence ID" value="AAD36868"/>
    <property type="gene ID" value="TM_1805"/>
</dbReference>
<dbReference type="EMBL" id="AE000512">
    <property type="protein sequence ID" value="AAD36868.1"/>
    <property type="molecule type" value="Genomic_DNA"/>
</dbReference>
<evidence type="ECO:0000313" key="2">
    <source>
        <dbReference type="Proteomes" id="UP000008183"/>
    </source>
</evidence>
<evidence type="ECO:0000313" key="1">
    <source>
        <dbReference type="EMBL" id="AAD36868.1"/>
    </source>
</evidence>
<dbReference type="PATRIC" id="fig|243274.18.peg.1001"/>
<keyword evidence="2" id="KW-1185">Reference proteome</keyword>
<dbReference type="Pfam" id="PF18937">
    <property type="entry name" value="DUF5685"/>
    <property type="match status" value="1"/>
</dbReference>
<gene>
    <name evidence="1" type="ordered locus">TM_1805</name>
</gene>
<dbReference type="OrthoDB" id="1722540at2"/>
<protein>
    <submittedName>
        <fullName evidence="1">Uncharacterized protein</fullName>
    </submittedName>
</protein>
<dbReference type="PIR" id="B72208">
    <property type="entry name" value="B72208"/>
</dbReference>
<proteinExistence type="predicted"/>
<accession>Q9X2C5</accession>
<dbReference type="InterPro" id="IPR043740">
    <property type="entry name" value="DUF5685"/>
</dbReference>
<name>Q9X2C5_THEMA</name>
<organism evidence="1 2">
    <name type="scientific">Thermotoga maritima (strain ATCC 43589 / DSM 3109 / JCM 10099 / NBRC 100826 / MSB8)</name>
    <dbReference type="NCBI Taxonomy" id="243274"/>
    <lineage>
        <taxon>Bacteria</taxon>
        <taxon>Thermotogati</taxon>
        <taxon>Thermotogota</taxon>
        <taxon>Thermotogae</taxon>
        <taxon>Thermotogales</taxon>
        <taxon>Thermotogaceae</taxon>
        <taxon>Thermotoga</taxon>
    </lineage>
</organism>
<dbReference type="KEGG" id="tma:TM1805"/>
<sequence>MMFGYIKPLKCELKVKEYEEFRGYYCGVCKALKKYSIIPRFLLTYEAASLGLLLSSLNNSDLKRKKELCIFTLKKVDFYSSSEIDEVARVFTALLREKLKDNYIDRKNPVYLFASAFLKKDPEISSLFENFYEMEKKEQDFKILAEEQGKIVGTILSKMVKEETQRKILYYLGLSLGKWLYIVDALDDFEKDKRKNVFNPLVKKYNGDLEKARSELRPHLKKCIDEMWKAYDLLDIKRNKTILDNIVYLGIPFITENVLVGKTCNLNHSTIL</sequence>
<dbReference type="InParanoid" id="Q9X2C5"/>
<reference evidence="1 2" key="1">
    <citation type="journal article" date="1999" name="Nature">
        <title>Evidence for lateral gene transfer between Archaea and Bacteria from genome sequence of Thermotoga maritima.</title>
        <authorList>
            <person name="Nelson K.E."/>
            <person name="Clayton R.A."/>
            <person name="Gill S.R."/>
            <person name="Gwinn M.L."/>
            <person name="Dodson R.J."/>
            <person name="Haft D.H."/>
            <person name="Hickey E.K."/>
            <person name="Peterson J.D."/>
            <person name="Nelson W.C."/>
            <person name="Ketchum K.A."/>
            <person name="McDonald L."/>
            <person name="Utterback T.R."/>
            <person name="Malek J.A."/>
            <person name="Linher K.D."/>
            <person name="Garrett M.M."/>
            <person name="Stewart A.M."/>
            <person name="Cotton M.D."/>
            <person name="Pratt M.S."/>
            <person name="Phillips C.A."/>
            <person name="Richardson D."/>
            <person name="Heidelberg J."/>
            <person name="Sutton G.G."/>
            <person name="Fleischmann R.D."/>
            <person name="White O."/>
            <person name="Salzberg S.L."/>
            <person name="Smith H.O."/>
            <person name="Venter J.C."/>
            <person name="Fraser C.M."/>
        </authorList>
    </citation>
    <scope>NUCLEOTIDE SEQUENCE [LARGE SCALE GENOMIC DNA]</scope>
    <source>
        <strain evidence="2">ATCC 43589 / DSM 3109 / JCM 10099 / NBRC 100826 / MSB8</strain>
    </source>
</reference>
<dbReference type="Proteomes" id="UP000008183">
    <property type="component" value="Chromosome"/>
</dbReference>
<dbReference type="KEGG" id="tmi:THEMA_05165"/>
<dbReference type="PaxDb" id="243274-THEMA_05165"/>
<dbReference type="SMR" id="Q9X2C5"/>